<dbReference type="Proteomes" id="UP000274082">
    <property type="component" value="Chromosome 26"/>
</dbReference>
<gene>
    <name evidence="1" type="ORF">LdCL_260018700</name>
</gene>
<protein>
    <submittedName>
        <fullName evidence="1">Uncharacterized protein</fullName>
    </submittedName>
</protein>
<organism evidence="1 2">
    <name type="scientific">Leishmania donovani</name>
    <dbReference type="NCBI Taxonomy" id="5661"/>
    <lineage>
        <taxon>Eukaryota</taxon>
        <taxon>Discoba</taxon>
        <taxon>Euglenozoa</taxon>
        <taxon>Kinetoplastea</taxon>
        <taxon>Metakinetoplastina</taxon>
        <taxon>Trypanosomatida</taxon>
        <taxon>Trypanosomatidae</taxon>
        <taxon>Leishmaniinae</taxon>
        <taxon>Leishmania</taxon>
    </lineage>
</organism>
<dbReference type="VEuPathDB" id="TriTrypDB:LdCL_260018700"/>
<reference evidence="1 2" key="1">
    <citation type="journal article" date="2018" name="Sci. Rep.">
        <title>A complete Leishmania donovani reference genome identifies novel genetic variations associated with virulence.</title>
        <authorList>
            <person name="Lypaczewski P."/>
            <person name="Hoshizaki J."/>
            <person name="Zhang W.-W."/>
            <person name="McCall L.-I."/>
            <person name="Torcivia-Rodriguez J."/>
            <person name="Simonyan V."/>
            <person name="Kaur A."/>
            <person name="Dewar K."/>
            <person name="Matlashewski G."/>
        </authorList>
    </citation>
    <scope>NUCLEOTIDE SEQUENCE [LARGE SCALE GENOMIC DNA]</scope>
    <source>
        <strain evidence="1 2">LdCL</strain>
    </source>
</reference>
<dbReference type="VEuPathDB" id="TriTrypDB:LdBPK_261310.1"/>
<evidence type="ECO:0000313" key="1">
    <source>
        <dbReference type="EMBL" id="AYU79732.1"/>
    </source>
</evidence>
<dbReference type="OrthoDB" id="265726at2759"/>
<dbReference type="EMBL" id="CP029525">
    <property type="protein sequence ID" value="AYU79732.1"/>
    <property type="molecule type" value="Genomic_DNA"/>
</dbReference>
<dbReference type="VEuPathDB" id="TriTrypDB:LDHU3_26.1610"/>
<proteinExistence type="predicted"/>
<name>A0A3S7WZZ6_LEIDO</name>
<evidence type="ECO:0000313" key="2">
    <source>
        <dbReference type="Proteomes" id="UP000274082"/>
    </source>
</evidence>
<sequence>MHPLLHLGTTATTIFCLCTLAPLLSPSTLPAILRPLFLSSLSARCAVFFDVATLARGGGGGSTERCDVRAACVSLIPLLLLCFSLSVKPIMIVVRTAARLSARWPAALLAASRGLPSSGAWVPCWSAFFNELQLQEESPRGSTDKAGNTKFDAVPAPLLRSIAQHWVDETLLAVASARLAEVYPPAHASVLKGVCEATVTPSEGLESLLATWSAHMLLSVLHTPRQPSIAAPSHKVQSCAYGAPDTVSAALAECLEKDVAPVLRYLTTFATPPVSKPTSHQRHHLAASTRVLRHALVLLLYSFVTTWRGAPPRESPPTPGVITLTGEERALALEICRCVAALNESGTGSESIVTGEGRGNASAQAHSRAARAEATGSHVTSLEAVTGAQVALVKDALAGMLAPDHHSDGSAASTPVHARDSAAGNGPLWRACKAWIAGAVGTAEGASAAPPSSPFAGITEARRKEEEAVDLERVNDQLNQIARGSAVNAASRQCGNSAAMP</sequence>
<dbReference type="AlphaFoldDB" id="A0A3S7WZZ6"/>
<keyword evidence="2" id="KW-1185">Reference proteome</keyword>
<accession>A0A3S7WZZ6</accession>